<gene>
    <name evidence="15" type="primary">ND1</name>
</gene>
<dbReference type="EC" id="7.1.1.2" evidence="13"/>
<dbReference type="AlphaFoldDB" id="A0A678RFI6"/>
<dbReference type="GO" id="GO:0005743">
    <property type="term" value="C:mitochondrial inner membrane"/>
    <property type="evidence" value="ECO:0007669"/>
    <property type="project" value="UniProtKB-SubCell"/>
</dbReference>
<dbReference type="InterPro" id="IPR018086">
    <property type="entry name" value="NADH_UbQ_OxRdtase_su1_CS"/>
</dbReference>
<comment type="similarity">
    <text evidence="3 12">Belongs to the complex I subunit 1 family.</text>
</comment>
<keyword evidence="9 13" id="KW-0830">Ubiquinone</keyword>
<keyword evidence="5" id="KW-0813">Transport</keyword>
<keyword evidence="6 12" id="KW-0812">Transmembrane</keyword>
<evidence type="ECO:0000256" key="6">
    <source>
        <dbReference type="ARBA" id="ARBA00022692"/>
    </source>
</evidence>
<evidence type="ECO:0000256" key="3">
    <source>
        <dbReference type="ARBA" id="ARBA00010535"/>
    </source>
</evidence>
<dbReference type="PROSITE" id="PS00667">
    <property type="entry name" value="COMPLEX1_ND1_1"/>
    <property type="match status" value="1"/>
</dbReference>
<dbReference type="GO" id="GO:0008137">
    <property type="term" value="F:NADH dehydrogenase (ubiquinone) activity"/>
    <property type="evidence" value="ECO:0007669"/>
    <property type="project" value="UniProtKB-EC"/>
</dbReference>
<sequence>MIYYSLLSSFMLEIFVSVGAVFLTLMERRVLGYVQGRSGPGKVGYLGLFQPFSDAIKLFSKEHVYPYVGNYLYYLFCPVFGLCMSLFIWLVIPYIGNLYMFDLGMLFVFCCLGLGVYSIIFAGWASNSKYSLLGSFRSIAQMISYEVGLMVIMLSSFFLIKSLSFILFVEYQKYFWFVFLAFPVILMWFIMGLAETNRTPFDLAEGESELVSGYNVEYMGGGFSLIVLSEYVSIIFMCLLMGVAGLGSDLFSLFFYLKLVYVSFIFVWIRGSFPRVRYDKLMSFSWSIILPLSLNCMLYYSGFFIFLSK</sequence>
<evidence type="ECO:0000256" key="7">
    <source>
        <dbReference type="ARBA" id="ARBA00022792"/>
    </source>
</evidence>
<protein>
    <recommendedName>
        <fullName evidence="4 13">NADH-ubiquinone oxidoreductase chain 1</fullName>
        <ecNumber evidence="13">7.1.1.2</ecNumber>
    </recommendedName>
</protein>
<keyword evidence="7" id="KW-0999">Mitochondrion inner membrane</keyword>
<reference evidence="15" key="1">
    <citation type="submission" date="2016-04" db="EMBL/GenBank/DDBJ databases">
        <title>The partial mitochondrial genomes of Aposthonia borneensis.</title>
        <authorList>
            <person name="Song F."/>
            <person name="Liu Y.Q."/>
            <person name="Jiang P."/>
            <person name="Li H."/>
            <person name="Cai W.Z."/>
        </authorList>
    </citation>
    <scope>NUCLEOTIDE SEQUENCE</scope>
</reference>
<evidence type="ECO:0000256" key="9">
    <source>
        <dbReference type="ARBA" id="ARBA00023075"/>
    </source>
</evidence>
<evidence type="ECO:0000256" key="8">
    <source>
        <dbReference type="ARBA" id="ARBA00022989"/>
    </source>
</evidence>
<dbReference type="PANTHER" id="PTHR11432">
    <property type="entry name" value="NADH DEHYDROGENASE SUBUNIT 1"/>
    <property type="match status" value="1"/>
</dbReference>
<dbReference type="GO" id="GO:0009060">
    <property type="term" value="P:aerobic respiration"/>
    <property type="evidence" value="ECO:0007669"/>
    <property type="project" value="TreeGrafter"/>
</dbReference>
<evidence type="ECO:0000256" key="13">
    <source>
        <dbReference type="RuleBase" id="RU000473"/>
    </source>
</evidence>
<feature type="transmembrane region" description="Helical" evidence="14">
    <location>
        <begin position="104"/>
        <end position="126"/>
    </location>
</feature>
<keyword evidence="10 13" id="KW-0496">Mitochondrion</keyword>
<keyword evidence="8 14" id="KW-1133">Transmembrane helix</keyword>
<dbReference type="GO" id="GO:0003954">
    <property type="term" value="F:NADH dehydrogenase activity"/>
    <property type="evidence" value="ECO:0007669"/>
    <property type="project" value="TreeGrafter"/>
</dbReference>
<dbReference type="InterPro" id="IPR001694">
    <property type="entry name" value="NADH_UbQ_OxRdtase_su1/FPO"/>
</dbReference>
<keyword evidence="11 14" id="KW-0472">Membrane</keyword>
<name>A0A678RFI6_9NEOP</name>
<comment type="catalytic activity">
    <reaction evidence="13">
        <text>a ubiquinone + NADH + 5 H(+)(in) = a ubiquinol + NAD(+) + 4 H(+)(out)</text>
        <dbReference type="Rhea" id="RHEA:29091"/>
        <dbReference type="Rhea" id="RHEA-COMP:9565"/>
        <dbReference type="Rhea" id="RHEA-COMP:9566"/>
        <dbReference type="ChEBI" id="CHEBI:15378"/>
        <dbReference type="ChEBI" id="CHEBI:16389"/>
        <dbReference type="ChEBI" id="CHEBI:17976"/>
        <dbReference type="ChEBI" id="CHEBI:57540"/>
        <dbReference type="ChEBI" id="CHEBI:57945"/>
        <dbReference type="EC" id="7.1.1.2"/>
    </reaction>
</comment>
<feature type="transmembrane region" description="Helical" evidence="14">
    <location>
        <begin position="250"/>
        <end position="269"/>
    </location>
</feature>
<evidence type="ECO:0000256" key="14">
    <source>
        <dbReference type="SAM" id="Phobius"/>
    </source>
</evidence>
<evidence type="ECO:0000256" key="12">
    <source>
        <dbReference type="RuleBase" id="RU000471"/>
    </source>
</evidence>
<geneLocation type="mitochondrion" evidence="15"/>
<comment type="function">
    <text evidence="1">Core subunit of the mitochondrial membrane respiratory chain NADH dehydrogenase (Complex I) that is believed to belong to the minimal assembly required for catalysis. Complex I functions in the transfer of electrons from NADH to the respiratory chain. The immediate electron acceptor for the enzyme is believed to be ubiquinone.</text>
</comment>
<evidence type="ECO:0000256" key="11">
    <source>
        <dbReference type="ARBA" id="ARBA00023136"/>
    </source>
</evidence>
<evidence type="ECO:0000256" key="2">
    <source>
        <dbReference type="ARBA" id="ARBA00004448"/>
    </source>
</evidence>
<comment type="subcellular location">
    <subcellularLocation>
        <location evidence="2 12">Mitochondrion inner membrane</location>
        <topology evidence="2 12">Multi-pass membrane protein</topology>
    </subcellularLocation>
</comment>
<dbReference type="HAMAP" id="MF_01350">
    <property type="entry name" value="NDH1_NuoH"/>
    <property type="match status" value="1"/>
</dbReference>
<feature type="transmembrane region" description="Helical" evidence="14">
    <location>
        <begin position="281"/>
        <end position="307"/>
    </location>
</feature>
<evidence type="ECO:0000256" key="1">
    <source>
        <dbReference type="ARBA" id="ARBA00003257"/>
    </source>
</evidence>
<accession>A0A678RFI6</accession>
<keyword evidence="12" id="KW-0520">NAD</keyword>
<evidence type="ECO:0000256" key="10">
    <source>
        <dbReference type="ARBA" id="ARBA00023128"/>
    </source>
</evidence>
<evidence type="ECO:0000313" key="15">
    <source>
        <dbReference type="EMBL" id="ASM82630.1"/>
    </source>
</evidence>
<organism evidence="15">
    <name type="scientific">Aposthonia borneensis</name>
    <dbReference type="NCBI Taxonomy" id="1208762"/>
    <lineage>
        <taxon>Eukaryota</taxon>
        <taxon>Metazoa</taxon>
        <taxon>Ecdysozoa</taxon>
        <taxon>Arthropoda</taxon>
        <taxon>Hexapoda</taxon>
        <taxon>Insecta</taxon>
        <taxon>Pterygota</taxon>
        <taxon>Neoptera</taxon>
        <taxon>Polyneoptera</taxon>
        <taxon>Embioptera</taxon>
        <taxon>Oligotomidae</taxon>
        <taxon>Aposthonia</taxon>
    </lineage>
</organism>
<dbReference type="PANTHER" id="PTHR11432:SF3">
    <property type="entry name" value="NADH-UBIQUINONE OXIDOREDUCTASE CHAIN 1"/>
    <property type="match status" value="1"/>
</dbReference>
<feature type="transmembrane region" description="Helical" evidence="14">
    <location>
        <begin position="6"/>
        <end position="25"/>
    </location>
</feature>
<evidence type="ECO:0000256" key="5">
    <source>
        <dbReference type="ARBA" id="ARBA00022448"/>
    </source>
</evidence>
<dbReference type="PROSITE" id="PS00668">
    <property type="entry name" value="COMPLEX1_ND1_2"/>
    <property type="match status" value="1"/>
</dbReference>
<proteinExistence type="inferred from homology"/>
<feature type="transmembrane region" description="Helical" evidence="14">
    <location>
        <begin position="71"/>
        <end position="92"/>
    </location>
</feature>
<feature type="transmembrane region" description="Helical" evidence="14">
    <location>
        <begin position="223"/>
        <end position="244"/>
    </location>
</feature>
<dbReference type="Pfam" id="PF00146">
    <property type="entry name" value="NADHdh"/>
    <property type="match status" value="1"/>
</dbReference>
<feature type="transmembrane region" description="Helical" evidence="14">
    <location>
        <begin position="174"/>
        <end position="194"/>
    </location>
</feature>
<dbReference type="EMBL" id="KX091848">
    <property type="protein sequence ID" value="ASM82630.1"/>
    <property type="molecule type" value="Genomic_DNA"/>
</dbReference>
<feature type="transmembrane region" description="Helical" evidence="14">
    <location>
        <begin position="147"/>
        <end position="168"/>
    </location>
</feature>
<evidence type="ECO:0000256" key="4">
    <source>
        <dbReference type="ARBA" id="ARBA00021009"/>
    </source>
</evidence>